<evidence type="ECO:0000313" key="2">
    <source>
        <dbReference type="Proteomes" id="UP001558474"/>
    </source>
</evidence>
<dbReference type="Proteomes" id="UP001558474">
    <property type="component" value="Unassembled WGS sequence"/>
</dbReference>
<evidence type="ECO:0000313" key="1">
    <source>
        <dbReference type="EMBL" id="MEX3741642.1"/>
    </source>
</evidence>
<comment type="caution">
    <text evidence="1">The sequence shown here is derived from an EMBL/GenBank/DDBJ whole genome shotgun (WGS) entry which is preliminary data.</text>
</comment>
<accession>A0ABV3VNA9</accession>
<dbReference type="EMBL" id="JBDLOU010000073">
    <property type="protein sequence ID" value="MEX3741642.1"/>
    <property type="molecule type" value="Genomic_DNA"/>
</dbReference>
<sequence length="237" mass="25897">MTDYAPDAHVLAVDVAPSHAHIARVYRDGRTPQVTMIRFPELDEARDSNVTRSVQIAETNAKKVVGEVMRDTLAGGTGPTLVVMSKLMLFDAKTDPSGARRAALWWYVARMVQEMHAVAVDTLTLAECAPMTAQKVVTSRAVPGRQGFADTERGLRALYPILAETAPEGFRWYVIGEALAGAVTLGWSTPCNVDRAALTSLAGKSNSFPDAIPKTPEEWYKLNAEHRAVYKKKEKVA</sequence>
<gene>
    <name evidence="1" type="ORF">ABFW12_25765</name>
</gene>
<proteinExistence type="predicted"/>
<keyword evidence="2" id="KW-1185">Reference proteome</keyword>
<protein>
    <submittedName>
        <fullName evidence="1">Uncharacterized protein</fullName>
    </submittedName>
</protein>
<dbReference type="RefSeq" id="WP_368574023.1">
    <property type="nucleotide sequence ID" value="NZ_JBDLOU010000073.1"/>
</dbReference>
<name>A0ABV3VNA9_9MYCO</name>
<reference evidence="1 2" key="1">
    <citation type="submission" date="2024-04" db="EMBL/GenBank/DDBJ databases">
        <title>Genomic Markers of Mycobacteria.</title>
        <authorList>
            <person name="Soliman M.S."/>
            <person name="Elkholy A."/>
            <person name="Soliman N.S."/>
            <person name="Abbas A."/>
            <person name="Khayrat S."/>
            <person name="Shawky S."/>
        </authorList>
    </citation>
    <scope>NUCLEOTIDE SEQUENCE [LARGE SCALE GENOMIC DNA]</scope>
    <source>
        <strain evidence="1 2">Egy-CU-AM5</strain>
    </source>
</reference>
<organism evidence="1 2">
    <name type="scientific">Mycolicibacterium porcinum</name>
    <dbReference type="NCBI Taxonomy" id="39693"/>
    <lineage>
        <taxon>Bacteria</taxon>
        <taxon>Bacillati</taxon>
        <taxon>Actinomycetota</taxon>
        <taxon>Actinomycetes</taxon>
        <taxon>Mycobacteriales</taxon>
        <taxon>Mycobacteriaceae</taxon>
        <taxon>Mycolicibacterium</taxon>
    </lineage>
</organism>